<gene>
    <name evidence="2" type="ORF">HNR30_007826</name>
</gene>
<dbReference type="EMBL" id="JACDUR010000008">
    <property type="protein sequence ID" value="MBA2896435.1"/>
    <property type="molecule type" value="Genomic_DNA"/>
</dbReference>
<feature type="transmembrane region" description="Helical" evidence="1">
    <location>
        <begin position="68"/>
        <end position="89"/>
    </location>
</feature>
<evidence type="ECO:0000313" key="3">
    <source>
        <dbReference type="Proteomes" id="UP000530928"/>
    </source>
</evidence>
<keyword evidence="3" id="KW-1185">Reference proteome</keyword>
<protein>
    <submittedName>
        <fullName evidence="2">Uncharacterized protein</fullName>
    </submittedName>
</protein>
<evidence type="ECO:0000256" key="1">
    <source>
        <dbReference type="SAM" id="Phobius"/>
    </source>
</evidence>
<keyword evidence="1" id="KW-1133">Transmembrane helix</keyword>
<keyword evidence="1" id="KW-0812">Transmembrane</keyword>
<dbReference type="Proteomes" id="UP000530928">
    <property type="component" value="Unassembled WGS sequence"/>
</dbReference>
<proteinExistence type="predicted"/>
<keyword evidence="1" id="KW-0472">Membrane</keyword>
<sequence>MIGRLFMHELRAATSLYFWARGLKHGAGPGVTPFGYFRGQSSTLLVWLFAMTLEGVALYFLIPWPWLHQAMVVLHVYSVVLILGVIAACQTRTHLVGDGELRIRYGAAFDLRIPLHLVESARTDAKIHDGGVVKLADDRLDVVVSSQTNVTIRLSEPVTVTRPLGRTGTASLIRVHADDPKSFVRALSIPEPPARHGAKEVST</sequence>
<feature type="transmembrane region" description="Helical" evidence="1">
    <location>
        <begin position="44"/>
        <end position="62"/>
    </location>
</feature>
<name>A0A7W0CSM6_9ACTN</name>
<evidence type="ECO:0000313" key="2">
    <source>
        <dbReference type="EMBL" id="MBA2896435.1"/>
    </source>
</evidence>
<dbReference type="RefSeq" id="WP_181615108.1">
    <property type="nucleotide sequence ID" value="NZ_BAABAM010000007.1"/>
</dbReference>
<dbReference type="AlphaFoldDB" id="A0A7W0CSM6"/>
<reference evidence="2 3" key="1">
    <citation type="submission" date="2020-07" db="EMBL/GenBank/DDBJ databases">
        <title>Genomic Encyclopedia of Type Strains, Phase IV (KMG-IV): sequencing the most valuable type-strain genomes for metagenomic binning, comparative biology and taxonomic classification.</title>
        <authorList>
            <person name="Goeker M."/>
        </authorList>
    </citation>
    <scope>NUCLEOTIDE SEQUENCE [LARGE SCALE GENOMIC DNA]</scope>
    <source>
        <strain evidence="2 3">DSM 45533</strain>
    </source>
</reference>
<accession>A0A7W0CSM6</accession>
<organism evidence="2 3">
    <name type="scientific">Nonomuraea soli</name>
    <dbReference type="NCBI Taxonomy" id="1032476"/>
    <lineage>
        <taxon>Bacteria</taxon>
        <taxon>Bacillati</taxon>
        <taxon>Actinomycetota</taxon>
        <taxon>Actinomycetes</taxon>
        <taxon>Streptosporangiales</taxon>
        <taxon>Streptosporangiaceae</taxon>
        <taxon>Nonomuraea</taxon>
    </lineage>
</organism>
<comment type="caution">
    <text evidence="2">The sequence shown here is derived from an EMBL/GenBank/DDBJ whole genome shotgun (WGS) entry which is preliminary data.</text>
</comment>